<dbReference type="OrthoDB" id="5490231at2759"/>
<protein>
    <recommendedName>
        <fullName evidence="3">CCHC-type domain-containing protein</fullName>
    </recommendedName>
</protein>
<feature type="domain" description="CCHC-type" evidence="3">
    <location>
        <begin position="134"/>
        <end position="149"/>
    </location>
</feature>
<keyword evidence="1" id="KW-0479">Metal-binding</keyword>
<sequence length="254" mass="28697">MIDAQVDEAYKFPEVLKVYEKCTKSLRKKELAARKSENPGENIKSDTELMLETVKQNQQMVYQVGELLKEMHLAKQAERTMPRSGGYQPIVGSVGQEGATNRNRELSGGTLQRGYGREEYGSRGQYRPRNDIVCYNCGMQGHKVYDCRSQNPLPREEQERLRNLYPRPYNGSQSMNLGQAQSASVPVPAVNPPTKSQRIPQLVTVVNVSDEELGLVQEMDPTGMVTMAAQMVEVIQKDHDSRVHIKTSKNRCLH</sequence>
<dbReference type="InterPro" id="IPR001878">
    <property type="entry name" value="Znf_CCHC"/>
</dbReference>
<feature type="region of interest" description="Disordered" evidence="2">
    <location>
        <begin position="79"/>
        <end position="123"/>
    </location>
</feature>
<dbReference type="GO" id="GO:0008270">
    <property type="term" value="F:zinc ion binding"/>
    <property type="evidence" value="ECO:0007669"/>
    <property type="project" value="UniProtKB-KW"/>
</dbReference>
<proteinExistence type="predicted"/>
<dbReference type="SUPFAM" id="SSF57756">
    <property type="entry name" value="Retrovirus zinc finger-like domains"/>
    <property type="match status" value="1"/>
</dbReference>
<keyword evidence="1" id="KW-0863">Zinc-finger</keyword>
<dbReference type="EMBL" id="ML121564">
    <property type="protein sequence ID" value="RPB21110.1"/>
    <property type="molecule type" value="Genomic_DNA"/>
</dbReference>
<dbReference type="GO" id="GO:0003676">
    <property type="term" value="F:nucleic acid binding"/>
    <property type="evidence" value="ECO:0007669"/>
    <property type="project" value="InterPro"/>
</dbReference>
<reference evidence="4 5" key="1">
    <citation type="journal article" date="2018" name="Nat. Ecol. Evol.">
        <title>Pezizomycetes genomes reveal the molecular basis of ectomycorrhizal truffle lifestyle.</title>
        <authorList>
            <person name="Murat C."/>
            <person name="Payen T."/>
            <person name="Noel B."/>
            <person name="Kuo A."/>
            <person name="Morin E."/>
            <person name="Chen J."/>
            <person name="Kohler A."/>
            <person name="Krizsan K."/>
            <person name="Balestrini R."/>
            <person name="Da Silva C."/>
            <person name="Montanini B."/>
            <person name="Hainaut M."/>
            <person name="Levati E."/>
            <person name="Barry K.W."/>
            <person name="Belfiori B."/>
            <person name="Cichocki N."/>
            <person name="Clum A."/>
            <person name="Dockter R.B."/>
            <person name="Fauchery L."/>
            <person name="Guy J."/>
            <person name="Iotti M."/>
            <person name="Le Tacon F."/>
            <person name="Lindquist E.A."/>
            <person name="Lipzen A."/>
            <person name="Malagnac F."/>
            <person name="Mello A."/>
            <person name="Molinier V."/>
            <person name="Miyauchi S."/>
            <person name="Poulain J."/>
            <person name="Riccioni C."/>
            <person name="Rubini A."/>
            <person name="Sitrit Y."/>
            <person name="Splivallo R."/>
            <person name="Traeger S."/>
            <person name="Wang M."/>
            <person name="Zifcakova L."/>
            <person name="Wipf D."/>
            <person name="Zambonelli A."/>
            <person name="Paolocci F."/>
            <person name="Nowrousian M."/>
            <person name="Ottonello S."/>
            <person name="Baldrian P."/>
            <person name="Spatafora J.W."/>
            <person name="Henrissat B."/>
            <person name="Nagy L.G."/>
            <person name="Aury J.M."/>
            <person name="Wincker P."/>
            <person name="Grigoriev I.V."/>
            <person name="Bonfante P."/>
            <person name="Martin F.M."/>
        </authorList>
    </citation>
    <scope>NUCLEOTIDE SEQUENCE [LARGE SCALE GENOMIC DNA]</scope>
    <source>
        <strain evidence="4 5">ATCC MYA-4762</strain>
    </source>
</reference>
<evidence type="ECO:0000256" key="1">
    <source>
        <dbReference type="PROSITE-ProRule" id="PRU00047"/>
    </source>
</evidence>
<accession>A0A3N4LE06</accession>
<organism evidence="4 5">
    <name type="scientific">Terfezia boudieri ATCC MYA-4762</name>
    <dbReference type="NCBI Taxonomy" id="1051890"/>
    <lineage>
        <taxon>Eukaryota</taxon>
        <taxon>Fungi</taxon>
        <taxon>Dikarya</taxon>
        <taxon>Ascomycota</taxon>
        <taxon>Pezizomycotina</taxon>
        <taxon>Pezizomycetes</taxon>
        <taxon>Pezizales</taxon>
        <taxon>Pezizaceae</taxon>
        <taxon>Terfezia</taxon>
    </lineage>
</organism>
<keyword evidence="5" id="KW-1185">Reference proteome</keyword>
<keyword evidence="1" id="KW-0862">Zinc</keyword>
<evidence type="ECO:0000313" key="4">
    <source>
        <dbReference type="EMBL" id="RPB21110.1"/>
    </source>
</evidence>
<evidence type="ECO:0000313" key="5">
    <source>
        <dbReference type="Proteomes" id="UP000267821"/>
    </source>
</evidence>
<dbReference type="InterPro" id="IPR036875">
    <property type="entry name" value="Znf_CCHC_sf"/>
</dbReference>
<evidence type="ECO:0000256" key="2">
    <source>
        <dbReference type="SAM" id="MobiDB-lite"/>
    </source>
</evidence>
<name>A0A3N4LE06_9PEZI</name>
<dbReference type="InParanoid" id="A0A3N4LE06"/>
<dbReference type="SMART" id="SM00343">
    <property type="entry name" value="ZnF_C2HC"/>
    <property type="match status" value="1"/>
</dbReference>
<gene>
    <name evidence="4" type="ORF">L211DRAFT_851839</name>
</gene>
<dbReference type="PROSITE" id="PS50158">
    <property type="entry name" value="ZF_CCHC"/>
    <property type="match status" value="1"/>
</dbReference>
<dbReference type="Proteomes" id="UP000267821">
    <property type="component" value="Unassembled WGS sequence"/>
</dbReference>
<evidence type="ECO:0000259" key="3">
    <source>
        <dbReference type="PROSITE" id="PS50158"/>
    </source>
</evidence>
<dbReference type="AlphaFoldDB" id="A0A3N4LE06"/>
<dbReference type="Gene3D" id="4.10.60.10">
    <property type="entry name" value="Zinc finger, CCHC-type"/>
    <property type="match status" value="1"/>
</dbReference>